<reference evidence="3" key="1">
    <citation type="submission" date="2023-08" db="EMBL/GenBank/DDBJ databases">
        <title>Rhodospirillaceae gen. nov., a novel taxon isolated from the Yangtze River Yuezi River estuary sludge.</title>
        <authorList>
            <person name="Ruan L."/>
        </authorList>
    </citation>
    <scope>NUCLEOTIDE SEQUENCE [LARGE SCALE GENOMIC DNA]</scope>
    <source>
        <strain evidence="3">R-7</strain>
    </source>
</reference>
<feature type="region of interest" description="Disordered" evidence="1">
    <location>
        <begin position="1"/>
        <end position="23"/>
    </location>
</feature>
<dbReference type="EMBL" id="JAUYVI010000005">
    <property type="protein sequence ID" value="MDQ7249616.1"/>
    <property type="molecule type" value="Genomic_DNA"/>
</dbReference>
<evidence type="ECO:0000313" key="3">
    <source>
        <dbReference type="Proteomes" id="UP001230156"/>
    </source>
</evidence>
<keyword evidence="3" id="KW-1185">Reference proteome</keyword>
<evidence type="ECO:0000256" key="1">
    <source>
        <dbReference type="SAM" id="MobiDB-lite"/>
    </source>
</evidence>
<dbReference type="Proteomes" id="UP001230156">
    <property type="component" value="Unassembled WGS sequence"/>
</dbReference>
<proteinExistence type="predicted"/>
<dbReference type="RefSeq" id="WP_379957765.1">
    <property type="nucleotide sequence ID" value="NZ_JAUYVI010000005.1"/>
</dbReference>
<accession>A0ABU0YPH0</accession>
<comment type="caution">
    <text evidence="2">The sequence shown here is derived from an EMBL/GenBank/DDBJ whole genome shotgun (WGS) entry which is preliminary data.</text>
</comment>
<gene>
    <name evidence="2" type="ORF">Q8A70_18145</name>
</gene>
<evidence type="ECO:0000313" key="2">
    <source>
        <dbReference type="EMBL" id="MDQ7249616.1"/>
    </source>
</evidence>
<sequence>MVVRIRQRAMHDRAAQSGSASKREQSTIGFPYIDLENAMTVARGLLNSGGMQVTRDQLAVAMDLAPGSGNFVVKVAAARLFGLIDFSQGKYELTDLGHEILDPAREKAAKVEAFYKVPLYKRLYDEFRGKQLPPRPHGIEQAFVKFGVSPKQKDKARWAFEKTAMQAGFFNGSQDRLIEPIVGSGVLSGSGPSPAPEIADEDRSEAPIAARRSLVPETQHPFIEGLLKELPKPGTQWGSAGRKKWLDAAANIFDLMYGDDEQGKLPR</sequence>
<protein>
    <submittedName>
        <fullName evidence="2">Uncharacterized protein</fullName>
    </submittedName>
</protein>
<organism evidence="2 3">
    <name type="scientific">Dongia sedimenti</name>
    <dbReference type="NCBI Taxonomy" id="3064282"/>
    <lineage>
        <taxon>Bacteria</taxon>
        <taxon>Pseudomonadati</taxon>
        <taxon>Pseudomonadota</taxon>
        <taxon>Alphaproteobacteria</taxon>
        <taxon>Rhodospirillales</taxon>
        <taxon>Dongiaceae</taxon>
        <taxon>Dongia</taxon>
    </lineage>
</organism>
<name>A0ABU0YPH0_9PROT</name>